<proteinExistence type="predicted"/>
<dbReference type="Proteomes" id="UP000186817">
    <property type="component" value="Unassembled WGS sequence"/>
</dbReference>
<comment type="caution">
    <text evidence="1">The sequence shown here is derived from an EMBL/GenBank/DDBJ whole genome shotgun (WGS) entry which is preliminary data.</text>
</comment>
<evidence type="ECO:0000313" key="2">
    <source>
        <dbReference type="Proteomes" id="UP000186817"/>
    </source>
</evidence>
<evidence type="ECO:0000313" key="1">
    <source>
        <dbReference type="EMBL" id="OLQ04949.1"/>
    </source>
</evidence>
<reference evidence="1 2" key="1">
    <citation type="submission" date="2016-02" db="EMBL/GenBank/DDBJ databases">
        <title>Genome analysis of coral dinoflagellate symbionts highlights evolutionary adaptations to a symbiotic lifestyle.</title>
        <authorList>
            <person name="Aranda M."/>
            <person name="Li Y."/>
            <person name="Liew Y.J."/>
            <person name="Baumgarten S."/>
            <person name="Simakov O."/>
            <person name="Wilson M."/>
            <person name="Piel J."/>
            <person name="Ashoor H."/>
            <person name="Bougouffa S."/>
            <person name="Bajic V.B."/>
            <person name="Ryu T."/>
            <person name="Ravasi T."/>
            <person name="Bayer T."/>
            <person name="Micklem G."/>
            <person name="Kim H."/>
            <person name="Bhak J."/>
            <person name="Lajeunesse T.C."/>
            <person name="Voolstra C.R."/>
        </authorList>
    </citation>
    <scope>NUCLEOTIDE SEQUENCE [LARGE SCALE GENOMIC DNA]</scope>
    <source>
        <strain evidence="1 2">CCMP2467</strain>
    </source>
</reference>
<sequence>MTRLGLPAITLWQQLGGKNPNFVFYDDNQTMIGVIRTGKNPTMRHLERTHGISIGWMHAIFQEGYVSLAYEVTAKMAADIHTKSFKDTVSWAHACQLINIFPLTHSQSTDEKGQQLYMFKSDEGLQEHDGVEPILVVKFPRMLRGPPSALPPGRYLRSIWISKPSAILL</sequence>
<dbReference type="OrthoDB" id="406618at2759"/>
<accession>A0A1Q9EC11</accession>
<organism evidence="1 2">
    <name type="scientific">Symbiodinium microadriaticum</name>
    <name type="common">Dinoflagellate</name>
    <name type="synonym">Zooxanthella microadriatica</name>
    <dbReference type="NCBI Taxonomy" id="2951"/>
    <lineage>
        <taxon>Eukaryota</taxon>
        <taxon>Sar</taxon>
        <taxon>Alveolata</taxon>
        <taxon>Dinophyceae</taxon>
        <taxon>Suessiales</taxon>
        <taxon>Symbiodiniaceae</taxon>
        <taxon>Symbiodinium</taxon>
    </lineage>
</organism>
<gene>
    <name evidence="1" type="ORF">AK812_SmicGene11921</name>
</gene>
<keyword evidence="2" id="KW-1185">Reference proteome</keyword>
<protein>
    <submittedName>
        <fullName evidence="1">Uncharacterized protein</fullName>
    </submittedName>
</protein>
<dbReference type="AlphaFoldDB" id="A0A1Q9EC11"/>
<name>A0A1Q9EC11_SYMMI</name>
<dbReference type="EMBL" id="LSRX01000198">
    <property type="protein sequence ID" value="OLQ04949.1"/>
    <property type="molecule type" value="Genomic_DNA"/>
</dbReference>